<accession>A0A554XIQ2</accession>
<proteinExistence type="predicted"/>
<gene>
    <name evidence="1" type="ORF">Tfont_02203</name>
</gene>
<dbReference type="RefSeq" id="WP_143969500.1">
    <property type="nucleotide sequence ID" value="NZ_VJOO01000024.1"/>
</dbReference>
<evidence type="ECO:0000313" key="1">
    <source>
        <dbReference type="EMBL" id="TSE35692.1"/>
    </source>
</evidence>
<dbReference type="EMBL" id="VJOO01000024">
    <property type="protein sequence ID" value="TSE35692.1"/>
    <property type="molecule type" value="Genomic_DNA"/>
</dbReference>
<evidence type="ECO:0008006" key="3">
    <source>
        <dbReference type="Google" id="ProtNLM"/>
    </source>
</evidence>
<sequence length="163" mass="18219">MSKSSVLSHPRSTAHPLTVHRRHALACLLAPALATLVSGCATSPANTAPGDDRALLLERASAYWAATKANDLVTAWPYEDVSLDPRWTLQAYLKRGGIQYDAVEVKGVRSLEGDTAVVDVEIRFSLPQMRLRNQVSVIPDRWRRIDGRWYHVLGRNSLFDDKR</sequence>
<comment type="caution">
    <text evidence="1">The sequence shown here is derived from an EMBL/GenBank/DDBJ whole genome shotgun (WGS) entry which is preliminary data.</text>
</comment>
<organism evidence="1 2">
    <name type="scientific">Tepidimonas fonticaldi</name>
    <dbReference type="NCBI Taxonomy" id="1101373"/>
    <lineage>
        <taxon>Bacteria</taxon>
        <taxon>Pseudomonadati</taxon>
        <taxon>Pseudomonadota</taxon>
        <taxon>Betaproteobacteria</taxon>
        <taxon>Burkholderiales</taxon>
        <taxon>Tepidimonas</taxon>
    </lineage>
</organism>
<dbReference type="Proteomes" id="UP000316388">
    <property type="component" value="Unassembled WGS sequence"/>
</dbReference>
<evidence type="ECO:0000313" key="2">
    <source>
        <dbReference type="Proteomes" id="UP000316388"/>
    </source>
</evidence>
<dbReference type="AlphaFoldDB" id="A0A554XIQ2"/>
<protein>
    <recommendedName>
        <fullName evidence="3">Nuclear transport factor 2 family protein</fullName>
    </recommendedName>
</protein>
<name>A0A554XIQ2_9BURK</name>
<reference evidence="1 2" key="1">
    <citation type="submission" date="2019-07" db="EMBL/GenBank/DDBJ databases">
        <title>Tepidimonas fonticaldi AT-A2 draft genome.</title>
        <authorList>
            <person name="Da Costa M.S."/>
            <person name="Froufe H.J.C."/>
            <person name="Egas C."/>
            <person name="Albuquerque L."/>
        </authorList>
    </citation>
    <scope>NUCLEOTIDE SEQUENCE [LARGE SCALE GENOMIC DNA]</scope>
    <source>
        <strain evidence="1 2">AT-A2</strain>
    </source>
</reference>